<reference evidence="1" key="2">
    <citation type="journal article" date="2015" name="Data Brief">
        <title>Shoot transcriptome of the giant reed, Arundo donax.</title>
        <authorList>
            <person name="Barrero R.A."/>
            <person name="Guerrero F.D."/>
            <person name="Moolhuijzen P."/>
            <person name="Goolsby J.A."/>
            <person name="Tidwell J."/>
            <person name="Bellgard S.E."/>
            <person name="Bellgard M.I."/>
        </authorList>
    </citation>
    <scope>NUCLEOTIDE SEQUENCE</scope>
    <source>
        <tissue evidence="1">Shoot tissue taken approximately 20 cm above the soil surface</tissue>
    </source>
</reference>
<protein>
    <submittedName>
        <fullName evidence="1">Uncharacterized protein</fullName>
    </submittedName>
</protein>
<reference evidence="1" key="1">
    <citation type="submission" date="2014-09" db="EMBL/GenBank/DDBJ databases">
        <authorList>
            <person name="Magalhaes I.L.F."/>
            <person name="Oliveira U."/>
            <person name="Santos F.R."/>
            <person name="Vidigal T.H.D.A."/>
            <person name="Brescovit A.D."/>
            <person name="Santos A.J."/>
        </authorList>
    </citation>
    <scope>NUCLEOTIDE SEQUENCE</scope>
    <source>
        <tissue evidence="1">Shoot tissue taken approximately 20 cm above the soil surface</tissue>
    </source>
</reference>
<organism evidence="1">
    <name type="scientific">Arundo donax</name>
    <name type="common">Giant reed</name>
    <name type="synonym">Donax arundinaceus</name>
    <dbReference type="NCBI Taxonomy" id="35708"/>
    <lineage>
        <taxon>Eukaryota</taxon>
        <taxon>Viridiplantae</taxon>
        <taxon>Streptophyta</taxon>
        <taxon>Embryophyta</taxon>
        <taxon>Tracheophyta</taxon>
        <taxon>Spermatophyta</taxon>
        <taxon>Magnoliopsida</taxon>
        <taxon>Liliopsida</taxon>
        <taxon>Poales</taxon>
        <taxon>Poaceae</taxon>
        <taxon>PACMAD clade</taxon>
        <taxon>Arundinoideae</taxon>
        <taxon>Arundineae</taxon>
        <taxon>Arundo</taxon>
    </lineage>
</organism>
<name>A0A0A9HPE4_ARUDO</name>
<evidence type="ECO:0000313" key="1">
    <source>
        <dbReference type="EMBL" id="JAE39010.1"/>
    </source>
</evidence>
<dbReference type="AlphaFoldDB" id="A0A0A9HPE4"/>
<proteinExistence type="predicted"/>
<dbReference type="EMBL" id="GBRH01158886">
    <property type="protein sequence ID" value="JAE39010.1"/>
    <property type="molecule type" value="Transcribed_RNA"/>
</dbReference>
<accession>A0A0A9HPE4</accession>
<sequence length="45" mass="5157">MVLSKFEQLLIECSRTHKTFIRASWSLTATPHAYYSVGHFIDSAI</sequence>